<keyword evidence="2" id="KW-1133">Transmembrane helix</keyword>
<dbReference type="Proteomes" id="UP000807306">
    <property type="component" value="Unassembled WGS sequence"/>
</dbReference>
<evidence type="ECO:0000256" key="2">
    <source>
        <dbReference type="SAM" id="Phobius"/>
    </source>
</evidence>
<proteinExistence type="predicted"/>
<keyword evidence="2" id="KW-0812">Transmembrane</keyword>
<protein>
    <submittedName>
        <fullName evidence="3">Uncharacterized protein</fullName>
    </submittedName>
</protein>
<dbReference type="AlphaFoldDB" id="A0A9P6E7F3"/>
<feature type="compositionally biased region" description="Basic residues" evidence="1">
    <location>
        <begin position="55"/>
        <end position="98"/>
    </location>
</feature>
<evidence type="ECO:0000313" key="3">
    <source>
        <dbReference type="EMBL" id="KAF9523872.1"/>
    </source>
</evidence>
<feature type="transmembrane region" description="Helical" evidence="2">
    <location>
        <begin position="118"/>
        <end position="140"/>
    </location>
</feature>
<feature type="region of interest" description="Disordered" evidence="1">
    <location>
        <begin position="1"/>
        <end position="98"/>
    </location>
</feature>
<evidence type="ECO:0000313" key="4">
    <source>
        <dbReference type="Proteomes" id="UP000807306"/>
    </source>
</evidence>
<organism evidence="3 4">
    <name type="scientific">Crepidotus variabilis</name>
    <dbReference type="NCBI Taxonomy" id="179855"/>
    <lineage>
        <taxon>Eukaryota</taxon>
        <taxon>Fungi</taxon>
        <taxon>Dikarya</taxon>
        <taxon>Basidiomycota</taxon>
        <taxon>Agaricomycotina</taxon>
        <taxon>Agaricomycetes</taxon>
        <taxon>Agaricomycetidae</taxon>
        <taxon>Agaricales</taxon>
        <taxon>Agaricineae</taxon>
        <taxon>Crepidotaceae</taxon>
        <taxon>Crepidotus</taxon>
    </lineage>
</organism>
<keyword evidence="2" id="KW-0472">Membrane</keyword>
<reference evidence="3" key="1">
    <citation type="submission" date="2020-11" db="EMBL/GenBank/DDBJ databases">
        <authorList>
            <consortium name="DOE Joint Genome Institute"/>
            <person name="Ahrendt S."/>
            <person name="Riley R."/>
            <person name="Andreopoulos W."/>
            <person name="Labutti K."/>
            <person name="Pangilinan J."/>
            <person name="Ruiz-Duenas F.J."/>
            <person name="Barrasa J.M."/>
            <person name="Sanchez-Garcia M."/>
            <person name="Camarero S."/>
            <person name="Miyauchi S."/>
            <person name="Serrano A."/>
            <person name="Linde D."/>
            <person name="Babiker R."/>
            <person name="Drula E."/>
            <person name="Ayuso-Fernandez I."/>
            <person name="Pacheco R."/>
            <person name="Padilla G."/>
            <person name="Ferreira P."/>
            <person name="Barriuso J."/>
            <person name="Kellner H."/>
            <person name="Castanera R."/>
            <person name="Alfaro M."/>
            <person name="Ramirez L."/>
            <person name="Pisabarro A.G."/>
            <person name="Kuo A."/>
            <person name="Tritt A."/>
            <person name="Lipzen A."/>
            <person name="He G."/>
            <person name="Yan M."/>
            <person name="Ng V."/>
            <person name="Cullen D."/>
            <person name="Martin F."/>
            <person name="Rosso M.-N."/>
            <person name="Henrissat B."/>
            <person name="Hibbett D."/>
            <person name="Martinez A.T."/>
            <person name="Grigoriev I.V."/>
        </authorList>
    </citation>
    <scope>NUCLEOTIDE SEQUENCE</scope>
    <source>
        <strain evidence="3">CBS 506.95</strain>
    </source>
</reference>
<sequence length="224" mass="25088">MIIIDEDQSQMSPISERSPLTVLTKGSAAARSPTSTIPPPPPYAGHAPNYQAASHSHHHHQHQHQQHGHHGLSRHTHHPQVHHHHHHHNEHRRGGHAHRYHHEPSLEAYRFNPSSIRFFKAAVAAFVTLILIRFLIWSIVVVSTPLSRGRAGSHWAAEFDQVKRSREGGSWFDPVISIPATQLPPVAESKSPSTRVLPSMRIIRHLPVDYPISLSSPVPSPSLD</sequence>
<gene>
    <name evidence="3" type="ORF">CPB83DRAFT_910377</name>
</gene>
<evidence type="ECO:0000256" key="1">
    <source>
        <dbReference type="SAM" id="MobiDB-lite"/>
    </source>
</evidence>
<keyword evidence="4" id="KW-1185">Reference proteome</keyword>
<name>A0A9P6E7F3_9AGAR</name>
<accession>A0A9P6E7F3</accession>
<comment type="caution">
    <text evidence="3">The sequence shown here is derived from an EMBL/GenBank/DDBJ whole genome shotgun (WGS) entry which is preliminary data.</text>
</comment>
<dbReference type="EMBL" id="MU157909">
    <property type="protein sequence ID" value="KAF9523872.1"/>
    <property type="molecule type" value="Genomic_DNA"/>
</dbReference>